<protein>
    <submittedName>
        <fullName evidence="1">Uncharacterized protein</fullName>
    </submittedName>
</protein>
<evidence type="ECO:0000313" key="1">
    <source>
        <dbReference type="EMBL" id="KAH3811200.1"/>
    </source>
</evidence>
<name>A0A9D4G9U7_DREPO</name>
<organism evidence="1 2">
    <name type="scientific">Dreissena polymorpha</name>
    <name type="common">Zebra mussel</name>
    <name type="synonym">Mytilus polymorpha</name>
    <dbReference type="NCBI Taxonomy" id="45954"/>
    <lineage>
        <taxon>Eukaryota</taxon>
        <taxon>Metazoa</taxon>
        <taxon>Spiralia</taxon>
        <taxon>Lophotrochozoa</taxon>
        <taxon>Mollusca</taxon>
        <taxon>Bivalvia</taxon>
        <taxon>Autobranchia</taxon>
        <taxon>Heteroconchia</taxon>
        <taxon>Euheterodonta</taxon>
        <taxon>Imparidentia</taxon>
        <taxon>Neoheterodontei</taxon>
        <taxon>Myida</taxon>
        <taxon>Dreissenoidea</taxon>
        <taxon>Dreissenidae</taxon>
        <taxon>Dreissena</taxon>
    </lineage>
</organism>
<keyword evidence="2" id="KW-1185">Reference proteome</keyword>
<gene>
    <name evidence="1" type="ORF">DPMN_139606</name>
</gene>
<sequence length="59" mass="6713">MWFLMSSRQVVPISDPLIAIAQNDVSSTRSAYRHEIPSSSWTLSLANVSAYRYYVPVHL</sequence>
<dbReference type="Proteomes" id="UP000828390">
    <property type="component" value="Unassembled WGS sequence"/>
</dbReference>
<accession>A0A9D4G9U7</accession>
<dbReference type="EMBL" id="JAIWYP010000006">
    <property type="protein sequence ID" value="KAH3811200.1"/>
    <property type="molecule type" value="Genomic_DNA"/>
</dbReference>
<proteinExistence type="predicted"/>
<reference evidence="1" key="1">
    <citation type="journal article" date="2019" name="bioRxiv">
        <title>The Genome of the Zebra Mussel, Dreissena polymorpha: A Resource for Invasive Species Research.</title>
        <authorList>
            <person name="McCartney M.A."/>
            <person name="Auch B."/>
            <person name="Kono T."/>
            <person name="Mallez S."/>
            <person name="Zhang Y."/>
            <person name="Obille A."/>
            <person name="Becker A."/>
            <person name="Abrahante J.E."/>
            <person name="Garbe J."/>
            <person name="Badalamenti J.P."/>
            <person name="Herman A."/>
            <person name="Mangelson H."/>
            <person name="Liachko I."/>
            <person name="Sullivan S."/>
            <person name="Sone E.D."/>
            <person name="Koren S."/>
            <person name="Silverstein K.A.T."/>
            <person name="Beckman K.B."/>
            <person name="Gohl D.M."/>
        </authorList>
    </citation>
    <scope>NUCLEOTIDE SEQUENCE</scope>
    <source>
        <strain evidence="1">Duluth1</strain>
        <tissue evidence="1">Whole animal</tissue>
    </source>
</reference>
<evidence type="ECO:0000313" key="2">
    <source>
        <dbReference type="Proteomes" id="UP000828390"/>
    </source>
</evidence>
<comment type="caution">
    <text evidence="1">The sequence shown here is derived from an EMBL/GenBank/DDBJ whole genome shotgun (WGS) entry which is preliminary data.</text>
</comment>
<reference evidence="1" key="2">
    <citation type="submission" date="2020-11" db="EMBL/GenBank/DDBJ databases">
        <authorList>
            <person name="McCartney M.A."/>
            <person name="Auch B."/>
            <person name="Kono T."/>
            <person name="Mallez S."/>
            <person name="Becker A."/>
            <person name="Gohl D.M."/>
            <person name="Silverstein K.A.T."/>
            <person name="Koren S."/>
            <person name="Bechman K.B."/>
            <person name="Herman A."/>
            <person name="Abrahante J.E."/>
            <person name="Garbe J."/>
        </authorList>
    </citation>
    <scope>NUCLEOTIDE SEQUENCE</scope>
    <source>
        <strain evidence="1">Duluth1</strain>
        <tissue evidence="1">Whole animal</tissue>
    </source>
</reference>
<dbReference type="AlphaFoldDB" id="A0A9D4G9U7"/>